<dbReference type="GO" id="GO:0005524">
    <property type="term" value="F:ATP binding"/>
    <property type="evidence" value="ECO:0007669"/>
    <property type="project" value="InterPro"/>
</dbReference>
<dbReference type="EMBL" id="JAKLMC020000006">
    <property type="protein sequence ID" value="KAK5955873.1"/>
    <property type="molecule type" value="Genomic_DNA"/>
</dbReference>
<evidence type="ECO:0000256" key="1">
    <source>
        <dbReference type="SAM" id="MobiDB-lite"/>
    </source>
</evidence>
<dbReference type="GO" id="GO:0005634">
    <property type="term" value="C:nucleus"/>
    <property type="evidence" value="ECO:0007669"/>
    <property type="project" value="TreeGrafter"/>
</dbReference>
<dbReference type="Proteomes" id="UP001316803">
    <property type="component" value="Unassembled WGS sequence"/>
</dbReference>
<protein>
    <recommendedName>
        <fullName evidence="2">ATPase AAA-type core domain-containing protein</fullName>
    </recommendedName>
</protein>
<evidence type="ECO:0000259" key="2">
    <source>
        <dbReference type="Pfam" id="PF00004"/>
    </source>
</evidence>
<dbReference type="GO" id="GO:1990275">
    <property type="term" value="F:preribosome binding"/>
    <property type="evidence" value="ECO:0007669"/>
    <property type="project" value="TreeGrafter"/>
</dbReference>
<feature type="compositionally biased region" description="Polar residues" evidence="1">
    <location>
        <begin position="41"/>
        <end position="70"/>
    </location>
</feature>
<evidence type="ECO:0000313" key="3">
    <source>
        <dbReference type="EMBL" id="KAK5955873.1"/>
    </source>
</evidence>
<dbReference type="GO" id="GO:0003723">
    <property type="term" value="F:RNA binding"/>
    <property type="evidence" value="ECO:0007669"/>
    <property type="project" value="TreeGrafter"/>
</dbReference>
<organism evidence="3 4">
    <name type="scientific">Knufia fluminis</name>
    <dbReference type="NCBI Taxonomy" id="191047"/>
    <lineage>
        <taxon>Eukaryota</taxon>
        <taxon>Fungi</taxon>
        <taxon>Dikarya</taxon>
        <taxon>Ascomycota</taxon>
        <taxon>Pezizomycotina</taxon>
        <taxon>Eurotiomycetes</taxon>
        <taxon>Chaetothyriomycetidae</taxon>
        <taxon>Chaetothyriales</taxon>
        <taxon>Trichomeriaceae</taxon>
        <taxon>Knufia</taxon>
    </lineage>
</organism>
<feature type="region of interest" description="Disordered" evidence="1">
    <location>
        <begin position="40"/>
        <end position="70"/>
    </location>
</feature>
<dbReference type="CDD" id="cd19481">
    <property type="entry name" value="RecA-like_protease"/>
    <property type="match status" value="1"/>
</dbReference>
<feature type="domain" description="ATPase AAA-type core" evidence="2">
    <location>
        <begin position="290"/>
        <end position="411"/>
    </location>
</feature>
<accession>A0AAN8F3J7</accession>
<dbReference type="InterPro" id="IPR003959">
    <property type="entry name" value="ATPase_AAA_core"/>
</dbReference>
<gene>
    <name evidence="3" type="ORF">OHC33_003514</name>
</gene>
<name>A0AAN8F3J7_9EURO</name>
<keyword evidence="4" id="KW-1185">Reference proteome</keyword>
<proteinExistence type="predicted"/>
<reference evidence="3 4" key="1">
    <citation type="submission" date="2022-12" db="EMBL/GenBank/DDBJ databases">
        <title>Genomic features and morphological characterization of a novel Knufia sp. strain isolated from spacecraft assembly facility.</title>
        <authorList>
            <person name="Teixeira M."/>
            <person name="Chander A.M."/>
            <person name="Stajich J.E."/>
            <person name="Venkateswaran K."/>
        </authorList>
    </citation>
    <scope>NUCLEOTIDE SEQUENCE [LARGE SCALE GENOMIC DNA]</scope>
    <source>
        <strain evidence="3 4">FJI-L2-BK-P2</strain>
    </source>
</reference>
<dbReference type="PANTHER" id="PTHR23077:SF132">
    <property type="entry name" value="ATP-DEPENDENT ZN PROTEASE"/>
    <property type="match status" value="1"/>
</dbReference>
<comment type="caution">
    <text evidence="3">The sequence shown here is derived from an EMBL/GenBank/DDBJ whole genome shotgun (WGS) entry which is preliminary data.</text>
</comment>
<dbReference type="GO" id="GO:0042254">
    <property type="term" value="P:ribosome biogenesis"/>
    <property type="evidence" value="ECO:0007669"/>
    <property type="project" value="TreeGrafter"/>
</dbReference>
<dbReference type="AlphaFoldDB" id="A0AAN8F3J7"/>
<sequence length="535" mass="60685">MPYHDPFNGDLPFNFASFRQSQGQPHEHVWDDGQAPAAMRSFQQAPSHPSQSHTQDPTISTTNHPDNISSTFFDHASAARVNTDVHMYEAIKAAHPNLEIIDTDPRNVNIIGYVSATGDGTIIPITSPTQTTTSSGNKHSTPTSLTWTSYLPRHRRLSGGNGTLTTQPIFAKFLLKWHDVEFLIYILDARDGTEWISMKRQYILTSDPGAAYALMKTVGSYQNELHNEIWVFDQGYWQKDPSLYASIQKSSWKDIILPEDLKEDLLDTVLRFYDSHETYRRLRVPWKRGLIFYGPPGNGKTVSIKATMKTLYDRSEPIPTLYVKSLSSFAGPEYSISSIFAKARREAPCYLVFEDLDSLVTDDVRSFFLNAVDGLSENEGILMVGSTNHLERLDPGIAKRPSRFDRKYLFPDPDVDSREKYCQYWQGKLKDNEDKDVEFPDGLVGPMARLMGGFSFAYMQEAFVSTLLVIANEGGKKRHEEKEREQAWDMVEMGEELVGADNGNGGDEDLDKYKLWREFKVQVANLKKELDKGTD</sequence>
<dbReference type="GO" id="GO:0016887">
    <property type="term" value="F:ATP hydrolysis activity"/>
    <property type="evidence" value="ECO:0007669"/>
    <property type="project" value="InterPro"/>
</dbReference>
<dbReference type="InterPro" id="IPR027417">
    <property type="entry name" value="P-loop_NTPase"/>
</dbReference>
<dbReference type="Pfam" id="PF00004">
    <property type="entry name" value="AAA"/>
    <property type="match status" value="1"/>
</dbReference>
<dbReference type="SUPFAM" id="SSF52540">
    <property type="entry name" value="P-loop containing nucleoside triphosphate hydrolases"/>
    <property type="match status" value="1"/>
</dbReference>
<evidence type="ECO:0000313" key="4">
    <source>
        <dbReference type="Proteomes" id="UP001316803"/>
    </source>
</evidence>
<dbReference type="InterPro" id="IPR050168">
    <property type="entry name" value="AAA_ATPase_domain"/>
</dbReference>
<dbReference type="PANTHER" id="PTHR23077">
    <property type="entry name" value="AAA-FAMILY ATPASE"/>
    <property type="match status" value="1"/>
</dbReference>
<dbReference type="Gene3D" id="3.40.50.300">
    <property type="entry name" value="P-loop containing nucleotide triphosphate hydrolases"/>
    <property type="match status" value="1"/>
</dbReference>